<dbReference type="Pfam" id="PF08522">
    <property type="entry name" value="BT_3987-like_N"/>
    <property type="match status" value="1"/>
</dbReference>
<dbReference type="HOGENOM" id="CLU_050496_1_0_10"/>
<dbReference type="Proteomes" id="UP000027616">
    <property type="component" value="Chromosome I"/>
</dbReference>
<dbReference type="EMBL" id="HG934468">
    <property type="protein sequence ID" value="CDN32386.1"/>
    <property type="molecule type" value="Genomic_DNA"/>
</dbReference>
<dbReference type="GO" id="GO:0005975">
    <property type="term" value="P:carbohydrate metabolic process"/>
    <property type="evidence" value="ECO:0007669"/>
    <property type="project" value="UniProtKB-ARBA"/>
</dbReference>
<protein>
    <submittedName>
        <fullName evidence="2">Laminin_G_3 domain containing protein</fullName>
    </submittedName>
</protein>
<accession>A0A060R9T4</accession>
<dbReference type="Gene3D" id="2.60.120.200">
    <property type="match status" value="1"/>
</dbReference>
<dbReference type="InterPro" id="IPR013320">
    <property type="entry name" value="ConA-like_dom_sf"/>
</dbReference>
<dbReference type="STRING" id="1433126.BN938_2314"/>
<dbReference type="SUPFAM" id="SSF49899">
    <property type="entry name" value="Concanavalin A-like lectins/glucanases"/>
    <property type="match status" value="1"/>
</dbReference>
<feature type="domain" description="BT-3987-like N-terminal" evidence="1">
    <location>
        <begin position="29"/>
        <end position="143"/>
    </location>
</feature>
<name>A0A060R9T4_9BACT</name>
<dbReference type="KEGG" id="rbc:BN938_2314"/>
<proteinExistence type="predicted"/>
<dbReference type="InterPro" id="IPR013728">
    <property type="entry name" value="BT_3987-like_N"/>
</dbReference>
<keyword evidence="3" id="KW-1185">Reference proteome</keyword>
<gene>
    <name evidence="2" type="ORF">BN938_2314</name>
</gene>
<reference evidence="2 3" key="1">
    <citation type="journal article" date="2015" name="Genome Announc.">
        <title>Complete Genome Sequence of the Novel Leech Symbiont Mucinivorans hirudinis M3T.</title>
        <authorList>
            <person name="Nelson M.C."/>
            <person name="Bomar L."/>
            <person name="Graf J."/>
        </authorList>
    </citation>
    <scope>NUCLEOTIDE SEQUENCE [LARGE SCALE GENOMIC DNA]</scope>
    <source>
        <strain evidence="3">M3</strain>
    </source>
</reference>
<dbReference type="AlphaFoldDB" id="A0A060R9T4"/>
<evidence type="ECO:0000313" key="3">
    <source>
        <dbReference type="Proteomes" id="UP000027616"/>
    </source>
</evidence>
<evidence type="ECO:0000313" key="2">
    <source>
        <dbReference type="EMBL" id="CDN32386.1"/>
    </source>
</evidence>
<dbReference type="GO" id="GO:0004553">
    <property type="term" value="F:hydrolase activity, hydrolyzing O-glycosyl compounds"/>
    <property type="evidence" value="ECO:0007669"/>
    <property type="project" value="UniProtKB-ARBA"/>
</dbReference>
<dbReference type="eggNOG" id="COG1409">
    <property type="taxonomic scope" value="Bacteria"/>
</dbReference>
<dbReference type="Gene3D" id="2.60.40.1740">
    <property type="entry name" value="hypothetical protein (bacova_03559)"/>
    <property type="match status" value="1"/>
</dbReference>
<sequence length="400" mass="44524">MTMKIKSLIGIVALVALASCQDAQRKTIDNLVYFNEASRAKSVDVALQSGGATHSSLIVRMAKSIGEDIVVDIVVDEEVLEAYNKKNESKFKLPKKEDFTFTAQATIKAGEVAALPIAVEIKKFKPEPGVQYAIPLRIASIAGSVEQSESSSSIVLTLKAPLRQHTPKFTGKNGMKVKPFENWNMSLKNYTLEWWSRVTSSRGDGGYTKNNQALFNSGSASTEFYVRFGDLIHHSQKQKKYVYNFLQMKAFGSQFDTGHPDQGKGLNPGEWIHFAITYDSQQGATLLYKNGEVVATLKTPAGQEMLIDKFAMISSGTQYFPDYCELAQVRFWKVTRSGNQIRKFMKSEVEYTHPELIFYLPMNEGKGSLMKDVTGNGHDVVAGSLSSSHSPDITWQEYTF</sequence>
<evidence type="ECO:0000259" key="1">
    <source>
        <dbReference type="Pfam" id="PF08522"/>
    </source>
</evidence>
<dbReference type="PROSITE" id="PS51257">
    <property type="entry name" value="PROKAR_LIPOPROTEIN"/>
    <property type="match status" value="1"/>
</dbReference>
<dbReference type="Pfam" id="PF13385">
    <property type="entry name" value="Laminin_G_3"/>
    <property type="match status" value="1"/>
</dbReference>
<organism evidence="2 3">
    <name type="scientific">Mucinivorans hirudinis</name>
    <dbReference type="NCBI Taxonomy" id="1433126"/>
    <lineage>
        <taxon>Bacteria</taxon>
        <taxon>Pseudomonadati</taxon>
        <taxon>Bacteroidota</taxon>
        <taxon>Bacteroidia</taxon>
        <taxon>Bacteroidales</taxon>
        <taxon>Rikenellaceae</taxon>
        <taxon>Mucinivorans</taxon>
    </lineage>
</organism>